<comment type="subcellular location">
    <subcellularLocation>
        <location evidence="2">Cytoplasm</location>
    </subcellularLocation>
</comment>
<comment type="similarity">
    <text evidence="3">Belongs to the HAD-like hydrolase superfamily.</text>
</comment>
<evidence type="ECO:0000256" key="11">
    <source>
        <dbReference type="ARBA" id="ARBA00047820"/>
    </source>
</evidence>
<evidence type="ECO:0000256" key="6">
    <source>
        <dbReference type="ARBA" id="ARBA00022723"/>
    </source>
</evidence>
<dbReference type="InterPro" id="IPR036412">
    <property type="entry name" value="HAD-like_sf"/>
</dbReference>
<protein>
    <recommendedName>
        <fullName evidence="10">Phospholysine phosphohistidine inorganic pyrophosphate phosphatase</fullName>
        <ecNumber evidence="4">3.6.1.1</ecNumber>
    </recommendedName>
</protein>
<evidence type="ECO:0000313" key="12">
    <source>
        <dbReference type="EMBL" id="ARU59039.1"/>
    </source>
</evidence>
<keyword evidence="6" id="KW-0479">Metal-binding</keyword>
<evidence type="ECO:0000256" key="1">
    <source>
        <dbReference type="ARBA" id="ARBA00001946"/>
    </source>
</evidence>
<keyword evidence="13" id="KW-1185">Reference proteome</keyword>
<evidence type="ECO:0000256" key="3">
    <source>
        <dbReference type="ARBA" id="ARBA00007958"/>
    </source>
</evidence>
<comment type="cofactor">
    <cofactor evidence="1">
        <name>Mg(2+)</name>
        <dbReference type="ChEBI" id="CHEBI:18420"/>
    </cofactor>
</comment>
<dbReference type="PANTHER" id="PTHR19288">
    <property type="entry name" value="4-NITROPHENYLPHOSPHATASE-RELATED"/>
    <property type="match status" value="1"/>
</dbReference>
<dbReference type="RefSeq" id="WP_087463754.1">
    <property type="nucleotide sequence ID" value="NZ_CP021425.1"/>
</dbReference>
<evidence type="ECO:0000256" key="2">
    <source>
        <dbReference type="ARBA" id="ARBA00004496"/>
    </source>
</evidence>
<dbReference type="InterPro" id="IPR006357">
    <property type="entry name" value="HAD-SF_hydro_IIA"/>
</dbReference>
<dbReference type="Gene3D" id="3.40.50.1000">
    <property type="entry name" value="HAD superfamily/HAD-like"/>
    <property type="match status" value="2"/>
</dbReference>
<evidence type="ECO:0000256" key="10">
    <source>
        <dbReference type="ARBA" id="ARBA00039357"/>
    </source>
</evidence>
<dbReference type="EC" id="3.6.1.1" evidence="4"/>
<dbReference type="PANTHER" id="PTHR19288:SF44">
    <property type="entry name" value="PHOSPHOLYSINE PHOSPHOHISTIDINE INORGANIC PYROPHOSPHATE PHOSPHATASE"/>
    <property type="match status" value="1"/>
</dbReference>
<dbReference type="InterPro" id="IPR006355">
    <property type="entry name" value="LHPP/HDHD2"/>
</dbReference>
<dbReference type="InterPro" id="IPR023214">
    <property type="entry name" value="HAD_sf"/>
</dbReference>
<keyword evidence="7 12" id="KW-0378">Hydrolase</keyword>
<dbReference type="GO" id="GO:0005829">
    <property type="term" value="C:cytosol"/>
    <property type="evidence" value="ECO:0007669"/>
    <property type="project" value="TreeGrafter"/>
</dbReference>
<proteinExistence type="inferred from homology"/>
<dbReference type="Pfam" id="PF13242">
    <property type="entry name" value="Hydrolase_like"/>
    <property type="match status" value="1"/>
</dbReference>
<reference evidence="12 13" key="1">
    <citation type="submission" date="2017-05" db="EMBL/GenBank/DDBJ databases">
        <title>Genomic insights into alkan degradation activity of Oleiphilus messinensis.</title>
        <authorList>
            <person name="Kozyavkin S.A."/>
            <person name="Slesarev A.I."/>
            <person name="Golyshin P.N."/>
            <person name="Korzhenkov A."/>
            <person name="Golyshina O.N."/>
            <person name="Toshchakov S.V."/>
        </authorList>
    </citation>
    <scope>NUCLEOTIDE SEQUENCE [LARGE SCALE GENOMIC DNA]</scope>
    <source>
        <strain evidence="12 13">ME102</strain>
    </source>
</reference>
<evidence type="ECO:0000256" key="8">
    <source>
        <dbReference type="ARBA" id="ARBA00022842"/>
    </source>
</evidence>
<dbReference type="GO" id="GO:0046872">
    <property type="term" value="F:metal ion binding"/>
    <property type="evidence" value="ECO:0007669"/>
    <property type="project" value="UniProtKB-KW"/>
</dbReference>
<gene>
    <name evidence="12" type="ORF">OLMES_5055</name>
</gene>
<dbReference type="EMBL" id="CP021425">
    <property type="protein sequence ID" value="ARU59039.1"/>
    <property type="molecule type" value="Genomic_DNA"/>
</dbReference>
<dbReference type="SUPFAM" id="SSF56784">
    <property type="entry name" value="HAD-like"/>
    <property type="match status" value="1"/>
</dbReference>
<keyword evidence="8" id="KW-0460">Magnesium</keyword>
<dbReference type="KEGG" id="ome:OLMES_5055"/>
<evidence type="ECO:0000256" key="4">
    <source>
        <dbReference type="ARBA" id="ARBA00012146"/>
    </source>
</evidence>
<dbReference type="Proteomes" id="UP000196027">
    <property type="component" value="Chromosome"/>
</dbReference>
<sequence>MIKAVFFDLSGVLFEGNTVIPGAVETINRLENDGLVLRFVTNTARKTRKRLLEDLALMGFNILPEQLFTAPVAAKNWCLKHELKPYCLVHPDIKSEFADIHTDSGNAVVLGDAAQGLNYDNLDKAFNILINGGHLIAIGDNRYFDSQGQLHLDAGPFVKALEYAAGVSATVTGKPSSAFFQEVIATTPFQPEEILMVGDDVYGDIQGARHSGMEGWLVKTGKYRSGDELALSFPVHTGNDVRDVIRQRLPML</sequence>
<evidence type="ECO:0000256" key="5">
    <source>
        <dbReference type="ARBA" id="ARBA00022490"/>
    </source>
</evidence>
<evidence type="ECO:0000256" key="9">
    <source>
        <dbReference type="ARBA" id="ARBA00037258"/>
    </source>
</evidence>
<organism evidence="12 13">
    <name type="scientific">Oleiphilus messinensis</name>
    <dbReference type="NCBI Taxonomy" id="141451"/>
    <lineage>
        <taxon>Bacteria</taxon>
        <taxon>Pseudomonadati</taxon>
        <taxon>Pseudomonadota</taxon>
        <taxon>Gammaproteobacteria</taxon>
        <taxon>Oceanospirillales</taxon>
        <taxon>Oleiphilaceae</taxon>
        <taxon>Oleiphilus</taxon>
    </lineage>
</organism>
<dbReference type="Pfam" id="PF13344">
    <property type="entry name" value="Hydrolase_6"/>
    <property type="match status" value="1"/>
</dbReference>
<comment type="function">
    <text evidence="9">Phosphatase that hydrolyzes imidodiphosphate, 3-phosphohistidine and 6-phospholysine. Has broad substrate specificity and can also hydrolyze inorganic diphosphate, but with lower efficiency.</text>
</comment>
<dbReference type="FunFam" id="3.40.50.1000:FF:000051">
    <property type="entry name" value="Phospholysine phosphohistidine inorganic pyrophosphate phosphatase"/>
    <property type="match status" value="1"/>
</dbReference>
<dbReference type="AlphaFoldDB" id="A0A1Y0IFY8"/>
<evidence type="ECO:0000313" key="13">
    <source>
        <dbReference type="Proteomes" id="UP000196027"/>
    </source>
</evidence>
<comment type="catalytic activity">
    <reaction evidence="11">
        <text>diphosphate + H2O = 2 phosphate + H(+)</text>
        <dbReference type="Rhea" id="RHEA:24576"/>
        <dbReference type="ChEBI" id="CHEBI:15377"/>
        <dbReference type="ChEBI" id="CHEBI:15378"/>
        <dbReference type="ChEBI" id="CHEBI:33019"/>
        <dbReference type="ChEBI" id="CHEBI:43474"/>
        <dbReference type="EC" id="3.6.1.1"/>
    </reaction>
</comment>
<dbReference type="NCBIfam" id="TIGR01458">
    <property type="entry name" value="HAD-SF-IIA-hyp3"/>
    <property type="match status" value="1"/>
</dbReference>
<dbReference type="GO" id="GO:0004427">
    <property type="term" value="F:inorganic diphosphate phosphatase activity"/>
    <property type="evidence" value="ECO:0007669"/>
    <property type="project" value="UniProtKB-EC"/>
</dbReference>
<accession>A0A1Y0IFY8</accession>
<name>A0A1Y0IFY8_9GAMM</name>
<keyword evidence="5" id="KW-0963">Cytoplasm</keyword>
<evidence type="ECO:0000256" key="7">
    <source>
        <dbReference type="ARBA" id="ARBA00022801"/>
    </source>
</evidence>
<dbReference type="OrthoDB" id="148966at2"/>
<dbReference type="GO" id="GO:0016791">
    <property type="term" value="F:phosphatase activity"/>
    <property type="evidence" value="ECO:0007669"/>
    <property type="project" value="InterPro"/>
</dbReference>
<dbReference type="NCBIfam" id="TIGR01460">
    <property type="entry name" value="HAD-SF-IIA"/>
    <property type="match status" value="1"/>
</dbReference>